<dbReference type="EMBL" id="SLWY01000009">
    <property type="protein sequence ID" value="TCO81298.1"/>
    <property type="molecule type" value="Genomic_DNA"/>
</dbReference>
<dbReference type="GO" id="GO:0016787">
    <property type="term" value="F:hydrolase activity"/>
    <property type="evidence" value="ECO:0007669"/>
    <property type="project" value="UniProtKB-KW"/>
</dbReference>
<comment type="caution">
    <text evidence="9">The sequence shown here is derived from an EMBL/GenBank/DDBJ whole genome shotgun (WGS) entry which is preliminary data.</text>
</comment>
<dbReference type="InterPro" id="IPR003495">
    <property type="entry name" value="CobW/HypB/UreG_nucleotide-bd"/>
</dbReference>
<comment type="catalytic activity">
    <reaction evidence="6">
        <text>GTP + H2O = GDP + phosphate + H(+)</text>
        <dbReference type="Rhea" id="RHEA:19669"/>
        <dbReference type="ChEBI" id="CHEBI:15377"/>
        <dbReference type="ChEBI" id="CHEBI:15378"/>
        <dbReference type="ChEBI" id="CHEBI:37565"/>
        <dbReference type="ChEBI" id="CHEBI:43474"/>
        <dbReference type="ChEBI" id="CHEBI:58189"/>
    </reaction>
    <physiologicalReaction direction="left-to-right" evidence="6">
        <dbReference type="Rhea" id="RHEA:19670"/>
    </physiologicalReaction>
</comment>
<dbReference type="InterPro" id="IPR027417">
    <property type="entry name" value="P-loop_NTPase"/>
</dbReference>
<dbReference type="Pfam" id="PF07683">
    <property type="entry name" value="CobW_C"/>
    <property type="match status" value="1"/>
</dbReference>
<dbReference type="GO" id="GO:0005737">
    <property type="term" value="C:cytoplasm"/>
    <property type="evidence" value="ECO:0007669"/>
    <property type="project" value="TreeGrafter"/>
</dbReference>
<dbReference type="Gene3D" id="3.30.1220.10">
    <property type="entry name" value="CobW-like, C-terminal domain"/>
    <property type="match status" value="1"/>
</dbReference>
<evidence type="ECO:0000259" key="8">
    <source>
        <dbReference type="SMART" id="SM00833"/>
    </source>
</evidence>
<evidence type="ECO:0000313" key="10">
    <source>
        <dbReference type="Proteomes" id="UP000295765"/>
    </source>
</evidence>
<dbReference type="Pfam" id="PF02492">
    <property type="entry name" value="cobW"/>
    <property type="match status" value="1"/>
</dbReference>
<feature type="domain" description="CobW C-terminal" evidence="8">
    <location>
        <begin position="256"/>
        <end position="350"/>
    </location>
</feature>
<evidence type="ECO:0000256" key="1">
    <source>
        <dbReference type="ARBA" id="ARBA00022741"/>
    </source>
</evidence>
<evidence type="ECO:0000256" key="4">
    <source>
        <dbReference type="ARBA" id="ARBA00034320"/>
    </source>
</evidence>
<dbReference type="SUPFAM" id="SSF52540">
    <property type="entry name" value="P-loop containing nucleoside triphosphate hydrolases"/>
    <property type="match status" value="1"/>
</dbReference>
<feature type="region of interest" description="Disordered" evidence="7">
    <location>
        <begin position="1"/>
        <end position="20"/>
    </location>
</feature>
<sequence length="351" mass="37435">MRVLSNEHPTDNATTPDAPMHPIPVTVLTGFLGAGKTTLLNRLLAARPHERIAVVENEFGATGIDGALVDGAVEVVELAGGCVCCSVRGELGAALADLLARRDAGTLAFERLILETTGLADPAPVAQTFFVDEVLRERLRLDAVVTLVDAEHAARQLDEHRVAAAQVGFADRLLLSRTDRVDAAAVDALCARLRRINARAPIVASPHGGADPRDWLDIGAFDLDERLELPPAAFAVRPAGAAAAALGRAPAHDDDIASRVFEHPGAVDLDRIGAFMEQLIETRGNDMLRYKGVFAIRDEPRRLIVQGVHRIAGFDYGSAWRADEPPGTRLVVIGRRLPFAEIAAAFAAACA</sequence>
<name>A0A4R2LP89_9GAMM</name>
<dbReference type="PANTHER" id="PTHR13748">
    <property type="entry name" value="COBW-RELATED"/>
    <property type="match status" value="1"/>
</dbReference>
<evidence type="ECO:0000256" key="3">
    <source>
        <dbReference type="ARBA" id="ARBA00023186"/>
    </source>
</evidence>
<evidence type="ECO:0000256" key="6">
    <source>
        <dbReference type="ARBA" id="ARBA00049117"/>
    </source>
</evidence>
<dbReference type="Gene3D" id="3.40.50.300">
    <property type="entry name" value="P-loop containing nucleotide triphosphate hydrolases"/>
    <property type="match status" value="1"/>
</dbReference>
<organism evidence="9 10">
    <name type="scientific">Plasticicumulans lactativorans</name>
    <dbReference type="NCBI Taxonomy" id="1133106"/>
    <lineage>
        <taxon>Bacteria</taxon>
        <taxon>Pseudomonadati</taxon>
        <taxon>Pseudomonadota</taxon>
        <taxon>Gammaproteobacteria</taxon>
        <taxon>Candidatus Competibacteraceae</taxon>
        <taxon>Plasticicumulans</taxon>
    </lineage>
</organism>
<comment type="function">
    <text evidence="5">Zinc chaperone that directly transfers zinc cofactor to target proteins, thereby activating them. Zinc is transferred from the CXCC motif in the GTPase domain to the zinc binding site in target proteins in a process requiring GTP hydrolysis.</text>
</comment>
<evidence type="ECO:0000256" key="2">
    <source>
        <dbReference type="ARBA" id="ARBA00022801"/>
    </source>
</evidence>
<proteinExistence type="inferred from homology"/>
<comment type="similarity">
    <text evidence="4">Belongs to the SIMIBI class G3E GTPase family. ZNG1 subfamily.</text>
</comment>
<dbReference type="SUPFAM" id="SSF90002">
    <property type="entry name" value="Hypothetical protein YjiA, C-terminal domain"/>
    <property type="match status" value="1"/>
</dbReference>
<evidence type="ECO:0000256" key="5">
    <source>
        <dbReference type="ARBA" id="ARBA00045658"/>
    </source>
</evidence>
<dbReference type="CDD" id="cd03112">
    <property type="entry name" value="CobW-like"/>
    <property type="match status" value="1"/>
</dbReference>
<dbReference type="InterPro" id="IPR051316">
    <property type="entry name" value="Zinc-reg_GTPase_activator"/>
</dbReference>
<evidence type="ECO:0000256" key="7">
    <source>
        <dbReference type="SAM" id="MobiDB-lite"/>
    </source>
</evidence>
<reference evidence="9 10" key="1">
    <citation type="submission" date="2019-03" db="EMBL/GenBank/DDBJ databases">
        <title>Genomic Encyclopedia of Type Strains, Phase IV (KMG-IV): sequencing the most valuable type-strain genomes for metagenomic binning, comparative biology and taxonomic classification.</title>
        <authorList>
            <person name="Goeker M."/>
        </authorList>
    </citation>
    <scope>NUCLEOTIDE SEQUENCE [LARGE SCALE GENOMIC DNA]</scope>
    <source>
        <strain evidence="9 10">DSM 25287</strain>
    </source>
</reference>
<keyword evidence="3" id="KW-0143">Chaperone</keyword>
<protein>
    <submittedName>
        <fullName evidence="9">G3E family GTPase</fullName>
    </submittedName>
</protein>
<keyword evidence="10" id="KW-1185">Reference proteome</keyword>
<dbReference type="SMART" id="SM00833">
    <property type="entry name" value="CobW_C"/>
    <property type="match status" value="1"/>
</dbReference>
<dbReference type="Proteomes" id="UP000295765">
    <property type="component" value="Unassembled WGS sequence"/>
</dbReference>
<dbReference type="GO" id="GO:0000166">
    <property type="term" value="F:nucleotide binding"/>
    <property type="evidence" value="ECO:0007669"/>
    <property type="project" value="UniProtKB-KW"/>
</dbReference>
<gene>
    <name evidence="9" type="ORF">EV699_109140</name>
</gene>
<accession>A0A4R2LP89</accession>
<dbReference type="PANTHER" id="PTHR13748:SF62">
    <property type="entry name" value="COBW DOMAIN-CONTAINING PROTEIN"/>
    <property type="match status" value="1"/>
</dbReference>
<keyword evidence="1" id="KW-0547">Nucleotide-binding</keyword>
<keyword evidence="2" id="KW-0378">Hydrolase</keyword>
<dbReference type="AlphaFoldDB" id="A0A4R2LP89"/>
<evidence type="ECO:0000313" key="9">
    <source>
        <dbReference type="EMBL" id="TCO81298.1"/>
    </source>
</evidence>
<dbReference type="InterPro" id="IPR036627">
    <property type="entry name" value="CobW-likC_sf"/>
</dbReference>
<dbReference type="InterPro" id="IPR011629">
    <property type="entry name" value="CobW-like_C"/>
</dbReference>